<evidence type="ECO:0000259" key="3">
    <source>
        <dbReference type="PROSITE" id="PS51186"/>
    </source>
</evidence>
<proteinExistence type="predicted"/>
<dbReference type="RefSeq" id="WP_340355905.1">
    <property type="nucleotide sequence ID" value="NZ_JBBKZU010000002.1"/>
</dbReference>
<name>A0ABU8VCG2_9BURK</name>
<dbReference type="InterPro" id="IPR050832">
    <property type="entry name" value="Bact_Acetyltransf"/>
</dbReference>
<dbReference type="SUPFAM" id="SSF55729">
    <property type="entry name" value="Acyl-CoA N-acyltransferases (Nat)"/>
    <property type="match status" value="1"/>
</dbReference>
<dbReference type="EMBL" id="JBBKZU010000002">
    <property type="protein sequence ID" value="MEJ8810589.1"/>
    <property type="molecule type" value="Genomic_DNA"/>
</dbReference>
<protein>
    <submittedName>
        <fullName evidence="4">Arsenic resistance N-acetyltransferase ArsN2</fullName>
    </submittedName>
</protein>
<dbReference type="CDD" id="cd04301">
    <property type="entry name" value="NAT_SF"/>
    <property type="match status" value="1"/>
</dbReference>
<dbReference type="InterPro" id="IPR000182">
    <property type="entry name" value="GNAT_dom"/>
</dbReference>
<evidence type="ECO:0000313" key="4">
    <source>
        <dbReference type="EMBL" id="MEJ8810589.1"/>
    </source>
</evidence>
<evidence type="ECO:0000256" key="1">
    <source>
        <dbReference type="ARBA" id="ARBA00022679"/>
    </source>
</evidence>
<evidence type="ECO:0000313" key="5">
    <source>
        <dbReference type="Proteomes" id="UP001365846"/>
    </source>
</evidence>
<evidence type="ECO:0000256" key="2">
    <source>
        <dbReference type="ARBA" id="ARBA00023315"/>
    </source>
</evidence>
<organism evidence="4 5">
    <name type="scientific">Variovorax ureilyticus</name>
    <dbReference type="NCBI Taxonomy" id="1836198"/>
    <lineage>
        <taxon>Bacteria</taxon>
        <taxon>Pseudomonadati</taxon>
        <taxon>Pseudomonadota</taxon>
        <taxon>Betaproteobacteria</taxon>
        <taxon>Burkholderiales</taxon>
        <taxon>Comamonadaceae</taxon>
        <taxon>Variovorax</taxon>
    </lineage>
</organism>
<dbReference type="Gene3D" id="3.40.630.30">
    <property type="match status" value="1"/>
</dbReference>
<comment type="caution">
    <text evidence="4">The sequence shown here is derived from an EMBL/GenBank/DDBJ whole genome shotgun (WGS) entry which is preliminary data.</text>
</comment>
<dbReference type="PROSITE" id="PS51186">
    <property type="entry name" value="GNAT"/>
    <property type="match status" value="1"/>
</dbReference>
<keyword evidence="2" id="KW-0012">Acyltransferase</keyword>
<keyword evidence="5" id="KW-1185">Reference proteome</keyword>
<reference evidence="4 5" key="1">
    <citation type="submission" date="2024-03" db="EMBL/GenBank/DDBJ databases">
        <title>Novel species of the genus Variovorax.</title>
        <authorList>
            <person name="Liu Q."/>
            <person name="Xin Y.-H."/>
        </authorList>
    </citation>
    <scope>NUCLEOTIDE SEQUENCE [LARGE SCALE GENOMIC DNA]</scope>
    <source>
        <strain evidence="4 5">KACC 18899</strain>
    </source>
</reference>
<keyword evidence="1" id="KW-0808">Transferase</keyword>
<dbReference type="PANTHER" id="PTHR43877">
    <property type="entry name" value="AMINOALKYLPHOSPHONATE N-ACETYLTRANSFERASE-RELATED-RELATED"/>
    <property type="match status" value="1"/>
</dbReference>
<gene>
    <name evidence="4" type="primary">arsN2</name>
    <name evidence="4" type="ORF">WKW77_05880</name>
</gene>
<dbReference type="Proteomes" id="UP001365846">
    <property type="component" value="Unassembled WGS sequence"/>
</dbReference>
<accession>A0ABU8VCG2</accession>
<feature type="domain" description="N-acetyltransferase" evidence="3">
    <location>
        <begin position="4"/>
        <end position="145"/>
    </location>
</feature>
<sequence>MSDIVIRPAKESDWAAVAELLRVCALPLDGAQEHLSGFLLAVVDGVVVGTAGLEAYADTALLRSVAVSPAVRGRGIGHALVEAIHSEARRRGVKKLYLLTTTATNYFSKMGFSTVARRQAPAELEASAEFQGVCPSSAAFMSREV</sequence>
<dbReference type="InterPro" id="IPR016181">
    <property type="entry name" value="Acyl_CoA_acyltransferase"/>
</dbReference>
<dbReference type="NCBIfam" id="NF040501">
    <property type="entry name" value="resist_ArsN2"/>
    <property type="match status" value="1"/>
</dbReference>
<dbReference type="Pfam" id="PF00583">
    <property type="entry name" value="Acetyltransf_1"/>
    <property type="match status" value="1"/>
</dbReference>